<name>A0ABU0PMA6_9MICC</name>
<dbReference type="Pfam" id="PF02826">
    <property type="entry name" value="2-Hacid_dh_C"/>
    <property type="match status" value="1"/>
</dbReference>
<evidence type="ECO:0000256" key="1">
    <source>
        <dbReference type="ARBA" id="ARBA00023002"/>
    </source>
</evidence>
<reference evidence="4 5" key="1">
    <citation type="submission" date="2023-07" db="EMBL/GenBank/DDBJ databases">
        <title>Comparative genomics of wheat-associated soil bacteria to identify genetic determinants of phenazine resistance.</title>
        <authorList>
            <person name="Mouncey N."/>
        </authorList>
    </citation>
    <scope>NUCLEOTIDE SEQUENCE [LARGE SCALE GENOMIC DNA]</scope>
    <source>
        <strain evidence="4 5">W1I3</strain>
    </source>
</reference>
<evidence type="ECO:0000256" key="2">
    <source>
        <dbReference type="ARBA" id="ARBA00023027"/>
    </source>
</evidence>
<dbReference type="CDD" id="cd05300">
    <property type="entry name" value="2-Hacid_dh_1"/>
    <property type="match status" value="1"/>
</dbReference>
<dbReference type="EMBL" id="JAUSXB010000001">
    <property type="protein sequence ID" value="MDQ0675101.1"/>
    <property type="molecule type" value="Genomic_DNA"/>
</dbReference>
<dbReference type="InterPro" id="IPR029753">
    <property type="entry name" value="D-isomer_DH_CS"/>
</dbReference>
<dbReference type="SUPFAM" id="SSF52283">
    <property type="entry name" value="Formate/glycerate dehydrogenase catalytic domain-like"/>
    <property type="match status" value="1"/>
</dbReference>
<keyword evidence="5" id="KW-1185">Reference proteome</keyword>
<accession>A0ABU0PMA6</accession>
<gene>
    <name evidence="4" type="ORF">QFZ36_002662</name>
</gene>
<dbReference type="RefSeq" id="WP_306637144.1">
    <property type="nucleotide sequence ID" value="NZ_JAUSXB010000001.1"/>
</dbReference>
<organism evidence="4 5">
    <name type="scientific">Pseudarthrobacter siccitolerans</name>
    <dbReference type="NCBI Taxonomy" id="861266"/>
    <lineage>
        <taxon>Bacteria</taxon>
        <taxon>Bacillati</taxon>
        <taxon>Actinomycetota</taxon>
        <taxon>Actinomycetes</taxon>
        <taxon>Micrococcales</taxon>
        <taxon>Micrococcaceae</taxon>
        <taxon>Pseudarthrobacter</taxon>
    </lineage>
</organism>
<protein>
    <submittedName>
        <fullName evidence="4">Phosphoglycerate dehydrogenase-like enzyme</fullName>
    </submittedName>
</protein>
<dbReference type="PANTHER" id="PTHR43333">
    <property type="entry name" value="2-HACID_DH_C DOMAIN-CONTAINING PROTEIN"/>
    <property type="match status" value="1"/>
</dbReference>
<evidence type="ECO:0000313" key="4">
    <source>
        <dbReference type="EMBL" id="MDQ0675101.1"/>
    </source>
</evidence>
<dbReference type="PANTHER" id="PTHR43333:SF1">
    <property type="entry name" value="D-ISOMER SPECIFIC 2-HYDROXYACID DEHYDROGENASE NAD-BINDING DOMAIN-CONTAINING PROTEIN"/>
    <property type="match status" value="1"/>
</dbReference>
<dbReference type="SUPFAM" id="SSF51735">
    <property type="entry name" value="NAD(P)-binding Rossmann-fold domains"/>
    <property type="match status" value="1"/>
</dbReference>
<sequence length="341" mass="37664">MKTGAEAQEIRSVLSTLLYYPEEIEQLRQAFSPAEFIHVHPRETEAIQAALEHVDVAVLQTDLDDRFLNAPNLKWVHCDHSGLTRSARAEVFEKGLIVTGSAGRSAPALAQHAFYFALTLTFDAKKHFEQQAAHLWRPVPGYENRRALWGKTLGIVGFGHTGQAMAQLGKAFGMRVIAYRRSASETPANVDVMLSSDGGDSLQPLVEQADVIMLAAPLNDETHHLFSTREFSQMKNDAFIINMARGGVIDHDALIVALRTGQIAGAGLDVTDPEPLPEDSLLWDMGNVVITPHVTPKLPDRTQRSIDMIVENIGRFRRGEGMLNALTPRDVYTRLQPSALI</sequence>
<keyword evidence="1" id="KW-0560">Oxidoreductase</keyword>
<proteinExistence type="predicted"/>
<comment type="caution">
    <text evidence="4">The sequence shown here is derived from an EMBL/GenBank/DDBJ whole genome shotgun (WGS) entry which is preliminary data.</text>
</comment>
<dbReference type="Gene3D" id="3.40.50.720">
    <property type="entry name" value="NAD(P)-binding Rossmann-like Domain"/>
    <property type="match status" value="2"/>
</dbReference>
<feature type="domain" description="D-isomer specific 2-hydroxyacid dehydrogenase NAD-binding" evidence="3">
    <location>
        <begin position="117"/>
        <end position="294"/>
    </location>
</feature>
<dbReference type="Proteomes" id="UP001236806">
    <property type="component" value="Unassembled WGS sequence"/>
</dbReference>
<evidence type="ECO:0000259" key="3">
    <source>
        <dbReference type="Pfam" id="PF02826"/>
    </source>
</evidence>
<keyword evidence="2" id="KW-0520">NAD</keyword>
<evidence type="ECO:0000313" key="5">
    <source>
        <dbReference type="Proteomes" id="UP001236806"/>
    </source>
</evidence>
<dbReference type="InterPro" id="IPR036291">
    <property type="entry name" value="NAD(P)-bd_dom_sf"/>
</dbReference>
<dbReference type="InterPro" id="IPR006140">
    <property type="entry name" value="D-isomer_DH_NAD-bd"/>
</dbReference>
<dbReference type="PROSITE" id="PS00671">
    <property type="entry name" value="D_2_HYDROXYACID_DH_3"/>
    <property type="match status" value="1"/>
</dbReference>